<evidence type="ECO:0000256" key="9">
    <source>
        <dbReference type="ARBA" id="ARBA00023102"/>
    </source>
</evidence>
<feature type="binding site" evidence="12">
    <location>
        <position position="88"/>
    </location>
    <ligand>
        <name>Mg(2+)</name>
        <dbReference type="ChEBI" id="CHEBI:18420"/>
        <label>1</label>
        <note>catalytic</note>
    </ligand>
</feature>
<dbReference type="OrthoDB" id="9785695at2"/>
<feature type="binding site" evidence="12">
    <location>
        <position position="85"/>
    </location>
    <ligand>
        <name>Mg(2+)</name>
        <dbReference type="ChEBI" id="CHEBI:18420"/>
        <label>1</label>
        <note>catalytic</note>
    </ligand>
</feature>
<dbReference type="PANTHER" id="PTHR20854:SF4">
    <property type="entry name" value="INOSITOL-1-MONOPHOSPHATASE-RELATED"/>
    <property type="match status" value="1"/>
</dbReference>
<evidence type="ECO:0000313" key="13">
    <source>
        <dbReference type="EMBL" id="AQT47165.1"/>
    </source>
</evidence>
<keyword evidence="7" id="KW-0378">Hydrolase</keyword>
<accession>A0A1U9MGW2</accession>
<evidence type="ECO:0000256" key="2">
    <source>
        <dbReference type="ARBA" id="ARBA00004970"/>
    </source>
</evidence>
<dbReference type="STRING" id="1686310.BBC0244_010430"/>
<name>A0A1U9MGW2_9HYPH</name>
<evidence type="ECO:0000256" key="7">
    <source>
        <dbReference type="ARBA" id="ARBA00022801"/>
    </source>
</evidence>
<organism evidence="13 14">
    <name type="scientific">Bartonella choladocola</name>
    <dbReference type="NCBI Taxonomy" id="2750995"/>
    <lineage>
        <taxon>Bacteria</taxon>
        <taxon>Pseudomonadati</taxon>
        <taxon>Pseudomonadota</taxon>
        <taxon>Alphaproteobacteria</taxon>
        <taxon>Hyphomicrobiales</taxon>
        <taxon>Bartonellaceae</taxon>
        <taxon>Bartonella</taxon>
    </lineage>
</organism>
<protein>
    <recommendedName>
        <fullName evidence="4 11">Histidinol-phosphatase</fullName>
        <ecNumber evidence="4 11">3.1.3.15</ecNumber>
    </recommendedName>
</protein>
<comment type="pathway">
    <text evidence="2">Amino-acid biosynthesis; L-histidine biosynthesis; L-histidine from 5-phospho-alpha-D-ribose 1-diphosphate: step 8/9.</text>
</comment>
<evidence type="ECO:0000256" key="10">
    <source>
        <dbReference type="ARBA" id="ARBA00049158"/>
    </source>
</evidence>
<dbReference type="SUPFAM" id="SSF56655">
    <property type="entry name" value="Carbohydrate phosphatase"/>
    <property type="match status" value="1"/>
</dbReference>
<dbReference type="GO" id="GO:0004401">
    <property type="term" value="F:histidinol-phosphatase activity"/>
    <property type="evidence" value="ECO:0007669"/>
    <property type="project" value="UniProtKB-UniRule"/>
</dbReference>
<reference evidence="13 14" key="1">
    <citation type="submission" date="2016-11" db="EMBL/GenBank/DDBJ databases">
        <title>Comparative genomics of Bartonella apis.</title>
        <authorList>
            <person name="Engel P."/>
        </authorList>
    </citation>
    <scope>NUCLEOTIDE SEQUENCE [LARGE SCALE GENOMIC DNA]</scope>
    <source>
        <strain evidence="13 14">BBC0122</strain>
    </source>
</reference>
<evidence type="ECO:0000256" key="11">
    <source>
        <dbReference type="NCBIfam" id="TIGR02067"/>
    </source>
</evidence>
<dbReference type="GO" id="GO:0046872">
    <property type="term" value="F:metal ion binding"/>
    <property type="evidence" value="ECO:0007669"/>
    <property type="project" value="UniProtKB-KW"/>
</dbReference>
<dbReference type="EC" id="3.1.3.15" evidence="4 11"/>
<dbReference type="RefSeq" id="WP_077991974.1">
    <property type="nucleotide sequence ID" value="NZ_JACFOL010000002.1"/>
</dbReference>
<comment type="catalytic activity">
    <reaction evidence="10">
        <text>L-histidinol phosphate + H2O = L-histidinol + phosphate</text>
        <dbReference type="Rhea" id="RHEA:14465"/>
        <dbReference type="ChEBI" id="CHEBI:15377"/>
        <dbReference type="ChEBI" id="CHEBI:43474"/>
        <dbReference type="ChEBI" id="CHEBI:57699"/>
        <dbReference type="ChEBI" id="CHEBI:57980"/>
        <dbReference type="EC" id="3.1.3.15"/>
    </reaction>
</comment>
<dbReference type="GO" id="GO:0007165">
    <property type="term" value="P:signal transduction"/>
    <property type="evidence" value="ECO:0007669"/>
    <property type="project" value="TreeGrafter"/>
</dbReference>
<dbReference type="AlphaFoldDB" id="A0A1U9MGW2"/>
<dbReference type="EMBL" id="CP015625">
    <property type="protein sequence ID" value="AQT47165.1"/>
    <property type="molecule type" value="Genomic_DNA"/>
</dbReference>
<evidence type="ECO:0000256" key="4">
    <source>
        <dbReference type="ARBA" id="ARBA00013085"/>
    </source>
</evidence>
<dbReference type="InterPro" id="IPR020583">
    <property type="entry name" value="Inositol_monoP_metal-BS"/>
</dbReference>
<keyword evidence="8 12" id="KW-0460">Magnesium</keyword>
<feature type="binding site" evidence="12">
    <location>
        <position position="214"/>
    </location>
    <ligand>
        <name>Mg(2+)</name>
        <dbReference type="ChEBI" id="CHEBI:18420"/>
        <label>1</label>
        <note>catalytic</note>
    </ligand>
</feature>
<dbReference type="Gene3D" id="3.30.540.10">
    <property type="entry name" value="Fructose-1,6-Bisphosphatase, subunit A, domain 1"/>
    <property type="match status" value="1"/>
</dbReference>
<dbReference type="Pfam" id="PF00459">
    <property type="entry name" value="Inositol_P"/>
    <property type="match status" value="1"/>
</dbReference>
<dbReference type="GO" id="GO:0006020">
    <property type="term" value="P:inositol metabolic process"/>
    <property type="evidence" value="ECO:0007669"/>
    <property type="project" value="TreeGrafter"/>
</dbReference>
<dbReference type="GO" id="GO:0008934">
    <property type="term" value="F:inositol monophosphate 1-phosphatase activity"/>
    <property type="evidence" value="ECO:0007669"/>
    <property type="project" value="TreeGrafter"/>
</dbReference>
<comment type="similarity">
    <text evidence="3">Belongs to the inositol monophosphatase superfamily.</text>
</comment>
<dbReference type="CDD" id="cd01641">
    <property type="entry name" value="Bacterial_IMPase_like_1"/>
    <property type="match status" value="1"/>
</dbReference>
<dbReference type="InterPro" id="IPR000760">
    <property type="entry name" value="Inositol_monophosphatase-like"/>
</dbReference>
<dbReference type="UniPathway" id="UPA00031">
    <property type="reaction ID" value="UER00013"/>
</dbReference>
<feature type="binding site" evidence="12">
    <location>
        <position position="69"/>
    </location>
    <ligand>
        <name>Mg(2+)</name>
        <dbReference type="ChEBI" id="CHEBI:18420"/>
        <label>1</label>
        <note>catalytic</note>
    </ligand>
</feature>
<evidence type="ECO:0000256" key="8">
    <source>
        <dbReference type="ARBA" id="ARBA00022842"/>
    </source>
</evidence>
<evidence type="ECO:0000256" key="6">
    <source>
        <dbReference type="ARBA" id="ARBA00022723"/>
    </source>
</evidence>
<dbReference type="PANTHER" id="PTHR20854">
    <property type="entry name" value="INOSITOL MONOPHOSPHATASE"/>
    <property type="match status" value="1"/>
</dbReference>
<evidence type="ECO:0000256" key="12">
    <source>
        <dbReference type="PIRSR" id="PIRSR600760-2"/>
    </source>
</evidence>
<dbReference type="InterPro" id="IPR011809">
    <property type="entry name" value="His_9_proposed"/>
</dbReference>
<gene>
    <name evidence="13" type="ORF">BBC0122_010440</name>
</gene>
<evidence type="ECO:0000256" key="3">
    <source>
        <dbReference type="ARBA" id="ARBA00009759"/>
    </source>
</evidence>
<sequence length="261" mass="28610">MTNLPGFDFFEKLAQIAADTSLPFFRHSLSIDNKDKEGFDPVTIADRKTEIALREFIHQERPDDGILGEEFPTLKGLNDNVWVIDPIDGTRSFITGMPIWGSLVGLMKSGKAVAGMMAQPFTREIYYSCGKGAYLNTLLDGSHRKLAVSDCKTLDKATMFTTAPELFEGESKTRFEKLVKKVRLTRYSSDCYAFAMLACGFVDLVVETGLEPYDIMALIPIVEQAGGVIRQWNGGGAEEAGNIIAASTPELFDAASSILNG</sequence>
<comment type="cofactor">
    <cofactor evidence="1 12">
        <name>Mg(2+)</name>
        <dbReference type="ChEBI" id="CHEBI:18420"/>
    </cofactor>
</comment>
<dbReference type="PROSITE" id="PS00629">
    <property type="entry name" value="IMP_1"/>
    <property type="match status" value="1"/>
</dbReference>
<keyword evidence="5" id="KW-0028">Amino-acid biosynthesis</keyword>
<evidence type="ECO:0000313" key="14">
    <source>
        <dbReference type="Proteomes" id="UP000189632"/>
    </source>
</evidence>
<feature type="binding site" evidence="12">
    <location>
        <position position="87"/>
    </location>
    <ligand>
        <name>Mg(2+)</name>
        <dbReference type="ChEBI" id="CHEBI:18420"/>
        <label>1</label>
        <note>catalytic</note>
    </ligand>
</feature>
<dbReference type="NCBIfam" id="TIGR02067">
    <property type="entry name" value="his_9_HisN"/>
    <property type="match status" value="1"/>
</dbReference>
<dbReference type="Gene3D" id="3.40.190.80">
    <property type="match status" value="1"/>
</dbReference>
<keyword evidence="9" id="KW-0368">Histidine biosynthesis</keyword>
<dbReference type="PRINTS" id="PR00377">
    <property type="entry name" value="IMPHPHTASES"/>
</dbReference>
<dbReference type="Proteomes" id="UP000189632">
    <property type="component" value="Chromosome"/>
</dbReference>
<dbReference type="GO" id="GO:0000105">
    <property type="term" value="P:L-histidine biosynthetic process"/>
    <property type="evidence" value="ECO:0007669"/>
    <property type="project" value="UniProtKB-UniRule"/>
</dbReference>
<proteinExistence type="inferred from homology"/>
<evidence type="ECO:0000256" key="1">
    <source>
        <dbReference type="ARBA" id="ARBA00001946"/>
    </source>
</evidence>
<keyword evidence="14" id="KW-1185">Reference proteome</keyword>
<dbReference type="KEGG" id="bapi:BBC0122_010440"/>
<keyword evidence="6 12" id="KW-0479">Metal-binding</keyword>
<evidence type="ECO:0000256" key="5">
    <source>
        <dbReference type="ARBA" id="ARBA00022605"/>
    </source>
</evidence>